<name>A0ABY8LXB9_9BACT</name>
<accession>A0ABY8LXB9</accession>
<reference evidence="1" key="1">
    <citation type="submission" date="2023-04" db="EMBL/GenBank/DDBJ databases">
        <title>Completed genome of Mycoplasma lagogenitalium type strain 12MS.</title>
        <authorList>
            <person name="Spergser J."/>
        </authorList>
    </citation>
    <scope>NUCLEOTIDE SEQUENCE</scope>
    <source>
        <strain evidence="1">12MS</strain>
    </source>
</reference>
<sequence>MKKAKNKKGLILGATFGSALGTSLGLIPLLLNKFEKNELIKVEEFQSTNIFENGATIDFKLDYNSMSNVARESLENKPDLNINILEHFSNRIFDTQTVKYNANKKSYSIDLKNLEAGKIYTFQILDLKKVNFTFDIHKNSSFIITKPEVNSINYEFNQKQANLKMTFADEEMALKDQEAEVIIKKVADQSVEHKVKSTIKLTSELDKVAKKQSVISLDATFDNLERNVDYFVDKIIVNNRLIDINKKVNNEFRTPIIQSTLEKMNVLNVKETSLDLDFYFDKKDQDIENKFIDVYFAERVKNLDQSISYKQPLMKKIQIVKAKELLNNQEVDVYKASLNLNQLSPGTSYEIINMYSPDLAIASEIVQISIGRETPDKWAFSTKAVVENISVNTEAEKSAYIVVKLKDDLMTENNKIAYLKYKPDNESETQVAFADIVGNYARFNLLNLKGLVDYSITEIGTEINNEKVPFKYKETFQESQKHFIPTISNVIIDDINYDIEKTSENSTLITVDFAKSQDFLVNRKVRLNYSEAGTNVENIVPDKQNDGVVIQKEGERIFAQFTVNNLSGGTIYNVNEITLDDDPSKNIVENSLQLKFSSLMDGIKRRFITKATLNDIFYKGDDTSVDLSLVFKNGYDNDLSFENKTVTIKYVDVEDPTNELKVASSTIKNNFATFNLRDLVQSKVYEIKSVSVENHLNSNNDSELLTVSPLITEEKRRFFTTANLALVNNISFTPISITQANLTLQFDSQSSFVNNSTLILKYRKLGSSIVSNDVKEAVINDQSTVNYSFDNLEIGTKYIIHSLEIKRNANDNSGKPLPKIDYNPTTIQEINKVFATKNGIKAIEFDNIQEREARVIVALADASNEFTNKQLKLTYKTTNDTGEQTLESSLVDNINNKAIFDLTNLNKVSKYVIEKVEVIENSVASALTFNHSITEANKTFWTTFDTANVLNINQVQKTTSSASLEVTFNDLDQAMFKHNFPLKMKYRLRGQVDPVDLEVEAVIDSTSKKYTFNLNNLQDGSTYYITGFDLKTKDNDTIELIDNKPITVYLTNLTEEQKSFSTLATLASLEIETLEEASATIYARFNDSQREIINQELKIELQEVDQNNNPIGKIYSTSANSNTGLYVFNIKDLPKAKKMKVVSVKTTNDQPIAWENDVEKRKILDQNSFFQTQASSVTVKELVINKQNDNANITLKFDDKDAFVNGQTVVLKYRSLDSTEIKEIRPGVVINNNQATVNINNLLPGNRYEIIDFEIGDYKPVLNQTLTQRIFYTDTVVDNYQIFQTSDTSVKVVVSLTDLPRVKNNYNAKLFYKLANSNNVIESDVATINNGQVVFNLTNLVKSGSYVIENIKIPDDASGNTFNNVITEKTSVTAQSKQFTLVPTTVSVQTITTSSTNNSATVKITLPESDSFLEGQQVVLKWRKQGSNDIQQTTANYVVTNNGPTKEVSATFNLNGLEAGSVYSINEVVSTSINKTVFDNSISDNDKRIVTNPEISAISPFAVTELNYKVNVILKDPLSGSSDPDSFDNKELKLYYYEKTNDQQVFSTSARVNFSTVDFNINQNLVRNKTYVISRITYLNDQNVETDLVWNDSLGTTKEFTVVPKTASLSELEYSNITNNSGTVKLKFSKSENIFLVENNVPMKIEYRSSDHQSNTISDPANAIVEGNWVTYTYNLNNLGHGANIRILKELIDNIIVYNALSATNNKEFNTLPTGRAIRNYKHELEKKWTVEVDLKDLKSTTDQQSLKISYIKENQPNTVFTSTPSTINLNKAIFVLNDLEEFVDYKITSLTLVKNNQDVALEWEDSVDDNQKRFKVIPKKLTVSEISNKVSTTNQVNFSLYFDLENKNYLDSYNQITLNYRLKGQENILTKDATVTYVQNENKLKADFSFTVNQDNFTQGSYEIATVTFKNDNFNSSNVNPNNPYNVRIYLSDTIAIADKYFSTVPDVKSIETTSEDQSAQVVVKISDISQTYLGLETKIVYTVDGSDVEITSDPVNMTIAKNPEDSEAIIYLNNLEKAQTYKIKKVLLNNNQMPFDAQVTQEQKTFSTTYKNATVTSKTLNTTLEAESATVTLGFDAVDKFMAGASTVTPNVSAKQLYLTYSSNTTGALFKSQAATVQNVNNNYQVTFNLTDLKAGDIYSIVSLTESESGIIADNHVKVKFKENLDLTFKTKAALGTVIADTSIEKTASLNIELIDKNNTINANEQGILTYKKVNDATLLTHSFVYNNNNNNNKGFTVDLDNLLKNTEYEIVSVSFNNQTYNFTSENDDETNKRFRTSFQTADVTITSNVDAQATTGQFTLNFGQYDDFLNDGWNVNIKYTTKNTISEIVSYPNAKTISNKQAVFDVSNLKGGESYKITEVIFTKANENNYISAVLLNNDQPAALVNTQAAVSRISTISNEHVITNPYDVQNGNNSRATMEVNFDNTNLNLTDNEQLRVSVITTDQIVSLGYLHATTATANVVVDNNNNSSKIIFNFADLYPGFKYRIQWIRRTSNNSNINFNQDVQSDNNQMEFNAFIEKTYLRETENISYSNISASSATVTVPFNDEFIRHNQRAWIIYSPKDGSGRIFKSEISNVQYNDKNAIFTLNNLEGGMQYEIIGITVLPAFVSVEPSHLQQKNNSFYTKAQVATITNTPVSENHHKVTVSFVDMGNYLNNRRVKIRVVEKNKANPLAHEVTQIKTNDAKVEFNITGLQKNTEYEIQALTDADSNEQIAFSHLFDQGQKYETSKSFRTKISNIDLTYIQQVYDGNQDTGDLGYNYQDDYLISRVKFSANPEINDILVGKTLNLVYQELDYTSVPTGELKTSAVNIKIDEQNKHNFEFILGRYENLKPGTNYRIIAVKDLSEAYERVTFNLTGNNQFSTLRKQPTISTISPLKSEKLTTNELTVDGTNNEYAYINKFRFTFNDPKNSLHWATISNWNVSINWKQKQFDAQGTETIVSQGTIDSRAIRLKQEKPGSNDPNLIVEFATRDIKEYIGKEFSFSFSNITYMEKTDNTVAKQFSVSVDEKGNELNSLLKAQLIVDEISYPRYSGNNWLGIALRVYDPMRVLADTPINNGPFNSANTWDRTNSPYPTHFTFQTIEAFGSDNFKKNSNGTKIGDNSDGAFVGEYWDKRHQKTLSNFYLKQDHSFFQNGRIWRELNPSVDRISVKRETSDQNYVNFSIFFRFDDSAVMNNNNLAGRLLRINPDEFSALIMQIPTHNSNSNISDTSDGITLLADKLRDQNYMYVNPTHPTLDGITGNSNTVSGRGVSLNAIKGVVSSKDGKINVIERPGSLNNHTDRNNDYFRIVKTSFDPNTNQFTVNYGTQQSSVNNGTGSYWHYVYAVFIDQSTGTLYFAGDKNGDGVQIYGNTNTFYLKPSTLNIKDDEEIPVGKTVRFIGLWSQAFDFNNKVFPVLVDERNYDDVMIKITPIKNITP</sequence>
<proteinExistence type="predicted"/>
<dbReference type="EMBL" id="CP122979">
    <property type="protein sequence ID" value="WGI36978.1"/>
    <property type="molecule type" value="Genomic_DNA"/>
</dbReference>
<evidence type="ECO:0000313" key="1">
    <source>
        <dbReference type="EMBL" id="WGI36978.1"/>
    </source>
</evidence>
<gene>
    <name evidence="1" type="ORF">QEG99_01690</name>
</gene>
<evidence type="ECO:0000313" key="2">
    <source>
        <dbReference type="Proteomes" id="UP001179842"/>
    </source>
</evidence>
<dbReference type="RefSeq" id="WP_280102281.1">
    <property type="nucleotide sequence ID" value="NZ_CP122979.1"/>
</dbReference>
<dbReference type="Proteomes" id="UP001179842">
    <property type="component" value="Chromosome"/>
</dbReference>
<keyword evidence="2" id="KW-1185">Reference proteome</keyword>
<organism evidence="1 2">
    <name type="scientific">Mesomycoplasma lagogenitalium</name>
    <dbReference type="NCBI Taxonomy" id="171286"/>
    <lineage>
        <taxon>Bacteria</taxon>
        <taxon>Bacillati</taxon>
        <taxon>Mycoplasmatota</taxon>
        <taxon>Mycoplasmoidales</taxon>
        <taxon>Metamycoplasmataceae</taxon>
        <taxon>Mesomycoplasma</taxon>
    </lineage>
</organism>
<protein>
    <submittedName>
        <fullName evidence="1">DUF1410 domain-containing protein</fullName>
    </submittedName>
</protein>